<protein>
    <submittedName>
        <fullName evidence="5">Dienelactone hydrolase</fullName>
    </submittedName>
</protein>
<reference evidence="5 6" key="1">
    <citation type="submission" date="2024-02" db="EMBL/GenBank/DDBJ databases">
        <title>Draft genome sequence of Collimonas sp. strain H4R21, an effective mineral-weathering bacterial strain isolated from the beech rhizosphere.</title>
        <authorList>
            <person name="Morin E."/>
            <person name="Uroz S."/>
            <person name="Leveau J.H.J."/>
            <person name="Kumar R."/>
            <person name="Rey M.W."/>
            <person name="Pham J."/>
        </authorList>
    </citation>
    <scope>NUCLEOTIDE SEQUENCE [LARGE SCALE GENOMIC DNA]</scope>
    <source>
        <strain evidence="5 6">H4R21</strain>
    </source>
</reference>
<evidence type="ECO:0000256" key="2">
    <source>
        <dbReference type="ARBA" id="ARBA00022963"/>
    </source>
</evidence>
<evidence type="ECO:0000256" key="3">
    <source>
        <dbReference type="ARBA" id="ARBA00023098"/>
    </source>
</evidence>
<evidence type="ECO:0000256" key="4">
    <source>
        <dbReference type="SAM" id="SignalP"/>
    </source>
</evidence>
<dbReference type="GO" id="GO:0016787">
    <property type="term" value="F:hydrolase activity"/>
    <property type="evidence" value="ECO:0007669"/>
    <property type="project" value="UniProtKB-KW"/>
</dbReference>
<accession>A0ABU9PY83</accession>
<sequence length="332" mass="35212">MRSLCAVILILMCGVLTGQASARDGQMNVGIVSLATGGEYDIPVAVWYPTAAPPTEWQTGSGLIHATRNAAIAAGTHPLIILSHGSGGSEFGHADLAEALASHGYVVATPRHLGDSYDRPEGRFTDVQIIGRPWQAVAALDAVLADKRFGPSIDAKRIGMAGFSAGAYTTMVMAGAKPNFALYTAYCAAHADDHGVCPAGGQSALQRTRPGWNVPSDSRVRAAVAMAPFSIMFDAKGVAGVTIPLRIYKASDDQVLRNRWNTDHLLSLLPASVERGELAGGHYVFIAPCSDEMKTAMPFLCVDAPGVDRVAEHARLNAEIIDFFDRKLPKSE</sequence>
<keyword evidence="2" id="KW-0442">Lipid degradation</keyword>
<dbReference type="PANTHER" id="PTHR10272:SF0">
    <property type="entry name" value="PLATELET-ACTIVATING FACTOR ACETYLHYDROLASE"/>
    <property type="match status" value="1"/>
</dbReference>
<keyword evidence="3" id="KW-0443">Lipid metabolism</keyword>
<feature type="chain" id="PRO_5046198903" evidence="4">
    <location>
        <begin position="23"/>
        <end position="332"/>
    </location>
</feature>
<dbReference type="InterPro" id="IPR029058">
    <property type="entry name" value="AB_hydrolase_fold"/>
</dbReference>
<dbReference type="Pfam" id="PF03403">
    <property type="entry name" value="PAF-AH_p_II"/>
    <property type="match status" value="1"/>
</dbReference>
<gene>
    <name evidence="5" type="ORF">V8G57_16275</name>
</gene>
<dbReference type="SUPFAM" id="SSF53474">
    <property type="entry name" value="alpha/beta-Hydrolases"/>
    <property type="match status" value="1"/>
</dbReference>
<organism evidence="5 6">
    <name type="scientific">Collimonas rhizosphaerae</name>
    <dbReference type="NCBI Taxonomy" id="3126357"/>
    <lineage>
        <taxon>Bacteria</taxon>
        <taxon>Pseudomonadati</taxon>
        <taxon>Pseudomonadota</taxon>
        <taxon>Betaproteobacteria</taxon>
        <taxon>Burkholderiales</taxon>
        <taxon>Oxalobacteraceae</taxon>
        <taxon>Collimonas</taxon>
    </lineage>
</organism>
<dbReference type="PANTHER" id="PTHR10272">
    <property type="entry name" value="PLATELET-ACTIVATING FACTOR ACETYLHYDROLASE"/>
    <property type="match status" value="1"/>
</dbReference>
<keyword evidence="4" id="KW-0732">Signal</keyword>
<keyword evidence="1 5" id="KW-0378">Hydrolase</keyword>
<evidence type="ECO:0000256" key="1">
    <source>
        <dbReference type="ARBA" id="ARBA00022801"/>
    </source>
</evidence>
<keyword evidence="6" id="KW-1185">Reference proteome</keyword>
<evidence type="ECO:0000313" key="6">
    <source>
        <dbReference type="Proteomes" id="UP001495910"/>
    </source>
</evidence>
<dbReference type="RefSeq" id="WP_342830253.1">
    <property type="nucleotide sequence ID" value="NZ_JBANDC010000011.1"/>
</dbReference>
<comment type="caution">
    <text evidence="5">The sequence shown here is derived from an EMBL/GenBank/DDBJ whole genome shotgun (WGS) entry which is preliminary data.</text>
</comment>
<dbReference type="Proteomes" id="UP001495910">
    <property type="component" value="Unassembled WGS sequence"/>
</dbReference>
<feature type="signal peptide" evidence="4">
    <location>
        <begin position="1"/>
        <end position="22"/>
    </location>
</feature>
<name>A0ABU9PY83_9BURK</name>
<dbReference type="InterPro" id="IPR016986">
    <property type="entry name" value="UCP031982_abhydr"/>
</dbReference>
<proteinExistence type="predicted"/>
<dbReference type="EMBL" id="JBANDC010000011">
    <property type="protein sequence ID" value="MEM4988951.1"/>
    <property type="molecule type" value="Genomic_DNA"/>
</dbReference>
<evidence type="ECO:0000313" key="5">
    <source>
        <dbReference type="EMBL" id="MEM4988951.1"/>
    </source>
</evidence>
<dbReference type="PIRSF" id="PIRSF031982">
    <property type="entry name" value="UCP031982_abhydr"/>
    <property type="match status" value="1"/>
</dbReference>
<dbReference type="Gene3D" id="3.40.50.1820">
    <property type="entry name" value="alpha/beta hydrolase"/>
    <property type="match status" value="1"/>
</dbReference>